<accession>F3Z467</accession>
<gene>
    <name evidence="1" type="ORF">Desaf_3319</name>
</gene>
<sequence>MEEESTAVAGTCTYLRTCPFYKSFGSDKSRSVQAMVKAYCLNGERTSECWRLKYCSRFGDQPSLFITPLGNAFPALSSGIEWLRAGS</sequence>
<reference evidence="1 2" key="1">
    <citation type="journal article" date="2011" name="J. Bacteriol.">
        <title>Genome sequence of the mercury-methylating and pleomorphic Desulfovibrio africanus Strain Walvis Bay.</title>
        <authorList>
            <person name="Brown S.D."/>
            <person name="Wall J.D."/>
            <person name="Kucken A.M."/>
            <person name="Gilmour C.C."/>
            <person name="Podar M."/>
            <person name="Brandt C.C."/>
            <person name="Teshima H."/>
            <person name="Detter J.C."/>
            <person name="Han C.S."/>
            <person name="Land M.L."/>
            <person name="Lucas S."/>
            <person name="Han J."/>
            <person name="Pennacchio L."/>
            <person name="Nolan M."/>
            <person name="Pitluck S."/>
            <person name="Woyke T."/>
            <person name="Goodwin L."/>
            <person name="Palumbo A.V."/>
            <person name="Elias D.A."/>
        </authorList>
    </citation>
    <scope>NUCLEOTIDE SEQUENCE [LARGE SCALE GENOMIC DNA]</scope>
    <source>
        <strain evidence="1 2">Walvis Bay</strain>
    </source>
</reference>
<dbReference type="HOGENOM" id="CLU_2478209_0_0_7"/>
<organism evidence="1 2">
    <name type="scientific">Desulfocurvibacter africanus subsp. africanus str. Walvis Bay</name>
    <dbReference type="NCBI Taxonomy" id="690850"/>
    <lineage>
        <taxon>Bacteria</taxon>
        <taxon>Pseudomonadati</taxon>
        <taxon>Thermodesulfobacteriota</taxon>
        <taxon>Desulfovibrionia</taxon>
        <taxon>Desulfovibrionales</taxon>
        <taxon>Desulfovibrionaceae</taxon>
        <taxon>Desulfocurvibacter</taxon>
    </lineage>
</organism>
<protein>
    <submittedName>
        <fullName evidence="1">Uncharacterized protein</fullName>
    </submittedName>
</protein>
<evidence type="ECO:0000313" key="2">
    <source>
        <dbReference type="Proteomes" id="UP000007844"/>
    </source>
</evidence>
<dbReference type="AlphaFoldDB" id="F3Z467"/>
<dbReference type="EMBL" id="CP003221">
    <property type="protein sequence ID" value="EGJ51609.1"/>
    <property type="molecule type" value="Genomic_DNA"/>
</dbReference>
<proteinExistence type="predicted"/>
<evidence type="ECO:0000313" key="1">
    <source>
        <dbReference type="EMBL" id="EGJ51609.1"/>
    </source>
</evidence>
<keyword evidence="2" id="KW-1185">Reference proteome</keyword>
<dbReference type="KEGG" id="daf:Desaf_3319"/>
<dbReference type="Proteomes" id="UP000007844">
    <property type="component" value="Chromosome"/>
</dbReference>
<name>F3Z467_DESAF</name>